<dbReference type="InterPro" id="IPR018202">
    <property type="entry name" value="Ser_caboxypep_ser_AS"/>
</dbReference>
<organism evidence="3 4">
    <name type="scientific">Oopsacas minuta</name>
    <dbReference type="NCBI Taxonomy" id="111878"/>
    <lineage>
        <taxon>Eukaryota</taxon>
        <taxon>Metazoa</taxon>
        <taxon>Porifera</taxon>
        <taxon>Hexactinellida</taxon>
        <taxon>Hexasterophora</taxon>
        <taxon>Lyssacinosida</taxon>
        <taxon>Leucopsacidae</taxon>
        <taxon>Oopsacas</taxon>
    </lineage>
</organism>
<dbReference type="Proteomes" id="UP001165289">
    <property type="component" value="Unassembled WGS sequence"/>
</dbReference>
<comment type="caution">
    <text evidence="3">The sequence shown here is derived from an EMBL/GenBank/DDBJ whole genome shotgun (WGS) entry which is preliminary data.</text>
</comment>
<dbReference type="Gene3D" id="3.40.50.1820">
    <property type="entry name" value="alpha/beta hydrolase"/>
    <property type="match status" value="1"/>
</dbReference>
<evidence type="ECO:0000256" key="1">
    <source>
        <dbReference type="ARBA" id="ARBA00009431"/>
    </source>
</evidence>
<dbReference type="EMBL" id="JAKMXF010000066">
    <property type="protein sequence ID" value="KAI6659294.1"/>
    <property type="molecule type" value="Genomic_DNA"/>
</dbReference>
<keyword evidence="4" id="KW-1185">Reference proteome</keyword>
<accession>A0AAV7KDW1</accession>
<dbReference type="PROSITE" id="PS00131">
    <property type="entry name" value="CARBOXYPEPT_SER_SER"/>
    <property type="match status" value="1"/>
</dbReference>
<dbReference type="AlphaFoldDB" id="A0AAV7KDW1"/>
<dbReference type="PANTHER" id="PTHR11802">
    <property type="entry name" value="SERINE PROTEASE FAMILY S10 SERINE CARBOXYPEPTIDASE"/>
    <property type="match status" value="1"/>
</dbReference>
<evidence type="ECO:0000313" key="4">
    <source>
        <dbReference type="Proteomes" id="UP001165289"/>
    </source>
</evidence>
<sequence>MERICLILLLLFSLFFVRFVAQNNPDKITSLPGQPQNVPFDQYAGYITVNEKNQRKLFYFLVEAPENAASKPLVLWQTGGPGWSSLYAMLLENGPFTPSPEGKALDNNTWSWNLLANMIYVESPAGVGFSSSKVKSDYNVGDERTATDLIQFLTGFLAKYPKYKKRTFYLAGESYAGHYIPNLALDITKIKLDIDFKGFLVGNPWTYPKFDNNGTTLFWFTHGLMSIEDYSAINEHCNFNQSGPFLMYPNTYNMNKLCLAAITKVRKVLDIINVYDIYDDICMRDKFIGQGGWFSPARKSPLKNYNLEDNPCGPTDLTAYLNRADVQKAIHAEPQEWSMRSKAVTYSVQDMMTPMKKVWKQLLPYHNELKFLVYSGDVDAAVPWLGTLLWIKDLEKDGTINLVEDWNPWYGSTVQVGGFTLQYDKMTFKTVRDAGHQVPSSQPRRAYDMLNNFLNNKMD</sequence>
<keyword evidence="2" id="KW-0121">Carboxypeptidase</keyword>
<dbReference type="SUPFAM" id="SSF53474">
    <property type="entry name" value="alpha/beta-Hydrolases"/>
    <property type="match status" value="1"/>
</dbReference>
<gene>
    <name evidence="3" type="ORF">LOD99_14965</name>
</gene>
<dbReference type="GO" id="GO:0004185">
    <property type="term" value="F:serine-type carboxypeptidase activity"/>
    <property type="evidence" value="ECO:0007669"/>
    <property type="project" value="UniProtKB-UniRule"/>
</dbReference>
<keyword evidence="2" id="KW-0378">Hydrolase</keyword>
<dbReference type="PANTHER" id="PTHR11802:SF201">
    <property type="entry name" value="CARBOXYPEPTIDASE"/>
    <property type="match status" value="1"/>
</dbReference>
<dbReference type="InterPro" id="IPR001563">
    <property type="entry name" value="Peptidase_S10"/>
</dbReference>
<proteinExistence type="inferred from homology"/>
<dbReference type="InterPro" id="IPR029058">
    <property type="entry name" value="AB_hydrolase_fold"/>
</dbReference>
<feature type="chain" id="PRO_5043113810" description="Carboxypeptidase" evidence="2">
    <location>
        <begin position="23"/>
        <end position="459"/>
    </location>
</feature>
<evidence type="ECO:0000313" key="3">
    <source>
        <dbReference type="EMBL" id="KAI6659294.1"/>
    </source>
</evidence>
<evidence type="ECO:0000256" key="2">
    <source>
        <dbReference type="RuleBase" id="RU361156"/>
    </source>
</evidence>
<reference evidence="3 4" key="1">
    <citation type="journal article" date="2023" name="BMC Biol.">
        <title>The compact genome of the sponge Oopsacas minuta (Hexactinellida) is lacking key metazoan core genes.</title>
        <authorList>
            <person name="Santini S."/>
            <person name="Schenkelaars Q."/>
            <person name="Jourda C."/>
            <person name="Duchesne M."/>
            <person name="Belahbib H."/>
            <person name="Rocher C."/>
            <person name="Selva M."/>
            <person name="Riesgo A."/>
            <person name="Vervoort M."/>
            <person name="Leys S.P."/>
            <person name="Kodjabachian L."/>
            <person name="Le Bivic A."/>
            <person name="Borchiellini C."/>
            <person name="Claverie J.M."/>
            <person name="Renard E."/>
        </authorList>
    </citation>
    <scope>NUCLEOTIDE SEQUENCE [LARGE SCALE GENOMIC DNA]</scope>
    <source>
        <strain evidence="3">SPO-2</strain>
    </source>
</reference>
<protein>
    <recommendedName>
        <fullName evidence="2">Carboxypeptidase</fullName>
        <ecNumber evidence="2">3.4.16.-</ecNumber>
    </recommendedName>
</protein>
<dbReference type="GO" id="GO:0006508">
    <property type="term" value="P:proteolysis"/>
    <property type="evidence" value="ECO:0007669"/>
    <property type="project" value="UniProtKB-KW"/>
</dbReference>
<dbReference type="PRINTS" id="PR00724">
    <property type="entry name" value="CRBOXYPTASEC"/>
</dbReference>
<dbReference type="EC" id="3.4.16.-" evidence="2"/>
<dbReference type="Pfam" id="PF00450">
    <property type="entry name" value="Peptidase_S10"/>
    <property type="match status" value="1"/>
</dbReference>
<keyword evidence="2" id="KW-0732">Signal</keyword>
<comment type="similarity">
    <text evidence="1 2">Belongs to the peptidase S10 family.</text>
</comment>
<feature type="signal peptide" evidence="2">
    <location>
        <begin position="1"/>
        <end position="22"/>
    </location>
</feature>
<keyword evidence="2" id="KW-0645">Protease</keyword>
<name>A0AAV7KDW1_9METZ</name>